<dbReference type="AlphaFoldDB" id="A0A382INT8"/>
<dbReference type="SUPFAM" id="SSF55008">
    <property type="entry name" value="HMA, heavy metal-associated domain"/>
    <property type="match status" value="1"/>
</dbReference>
<dbReference type="GO" id="GO:0046872">
    <property type="term" value="F:metal ion binding"/>
    <property type="evidence" value="ECO:0007669"/>
    <property type="project" value="UniProtKB-KW"/>
</dbReference>
<protein>
    <recommendedName>
        <fullName evidence="2">HMA domain-containing protein</fullName>
    </recommendedName>
</protein>
<keyword evidence="1" id="KW-0479">Metal-binding</keyword>
<evidence type="ECO:0000259" key="2">
    <source>
        <dbReference type="PROSITE" id="PS50846"/>
    </source>
</evidence>
<dbReference type="InterPro" id="IPR036163">
    <property type="entry name" value="HMA_dom_sf"/>
</dbReference>
<dbReference type="Pfam" id="PF00403">
    <property type="entry name" value="HMA"/>
    <property type="match status" value="1"/>
</dbReference>
<evidence type="ECO:0000313" key="3">
    <source>
        <dbReference type="EMBL" id="SVC00877.1"/>
    </source>
</evidence>
<dbReference type="InterPro" id="IPR006121">
    <property type="entry name" value="HMA_dom"/>
</dbReference>
<dbReference type="CDD" id="cd00371">
    <property type="entry name" value="HMA"/>
    <property type="match status" value="1"/>
</dbReference>
<proteinExistence type="predicted"/>
<feature type="domain" description="HMA" evidence="2">
    <location>
        <begin position="19"/>
        <end position="86"/>
    </location>
</feature>
<accession>A0A382INT8</accession>
<dbReference type="FunFam" id="3.30.70.100:FF:000001">
    <property type="entry name" value="ATPase copper transporting beta"/>
    <property type="match status" value="1"/>
</dbReference>
<organism evidence="3">
    <name type="scientific">marine metagenome</name>
    <dbReference type="NCBI Taxonomy" id="408172"/>
    <lineage>
        <taxon>unclassified sequences</taxon>
        <taxon>metagenomes</taxon>
        <taxon>ecological metagenomes</taxon>
    </lineage>
</organism>
<sequence>MKYIITPFVLLTFLVAGETTTNLKVKGMSCQYSCANKVKSVLNDVDGIESCNVNFETSTATVSFDNAKITPAEIKKILSKKTDFDISLENEPEKEESSIKSFFRKFFNS</sequence>
<reference evidence="3" key="1">
    <citation type="submission" date="2018-05" db="EMBL/GenBank/DDBJ databases">
        <authorList>
            <person name="Lanie J.A."/>
            <person name="Ng W.-L."/>
            <person name="Kazmierczak K.M."/>
            <person name="Andrzejewski T.M."/>
            <person name="Davidsen T.M."/>
            <person name="Wayne K.J."/>
            <person name="Tettelin H."/>
            <person name="Glass J.I."/>
            <person name="Rusch D."/>
            <person name="Podicherti R."/>
            <person name="Tsui H.-C.T."/>
            <person name="Winkler M.E."/>
        </authorList>
    </citation>
    <scope>NUCLEOTIDE SEQUENCE</scope>
</reference>
<dbReference type="EMBL" id="UINC01068326">
    <property type="protein sequence ID" value="SVC00877.1"/>
    <property type="molecule type" value="Genomic_DNA"/>
</dbReference>
<evidence type="ECO:0000256" key="1">
    <source>
        <dbReference type="ARBA" id="ARBA00022723"/>
    </source>
</evidence>
<dbReference type="PROSITE" id="PS50846">
    <property type="entry name" value="HMA_2"/>
    <property type="match status" value="1"/>
</dbReference>
<gene>
    <name evidence="3" type="ORF">METZ01_LOCUS253731</name>
</gene>
<name>A0A382INT8_9ZZZZ</name>
<dbReference type="Gene3D" id="3.30.70.100">
    <property type="match status" value="1"/>
</dbReference>